<dbReference type="InterPro" id="IPR016024">
    <property type="entry name" value="ARM-type_fold"/>
</dbReference>
<feature type="compositionally biased region" description="Polar residues" evidence="6">
    <location>
        <begin position="372"/>
        <end position="384"/>
    </location>
</feature>
<accession>W9VSG5</accession>
<dbReference type="FunFam" id="1.25.10.10:FF:000313">
    <property type="entry name" value="Importin beta-2 subunit, putative"/>
    <property type="match status" value="1"/>
</dbReference>
<dbReference type="PANTHER" id="PTHR10527">
    <property type="entry name" value="IMPORTIN BETA"/>
    <property type="match status" value="1"/>
</dbReference>
<evidence type="ECO:0000313" key="9">
    <source>
        <dbReference type="Proteomes" id="UP000019473"/>
    </source>
</evidence>
<evidence type="ECO:0000256" key="4">
    <source>
        <dbReference type="ARBA" id="ARBA00022737"/>
    </source>
</evidence>
<evidence type="ECO:0000259" key="7">
    <source>
        <dbReference type="PROSITE" id="PS50166"/>
    </source>
</evidence>
<dbReference type="PROSITE" id="PS50166">
    <property type="entry name" value="IMPORTIN_B_NT"/>
    <property type="match status" value="1"/>
</dbReference>
<keyword evidence="3" id="KW-0963">Cytoplasm</keyword>
<comment type="caution">
    <text evidence="8">The sequence shown here is derived from an EMBL/GenBank/DDBJ whole genome shotgun (WGS) entry which is preliminary data.</text>
</comment>
<dbReference type="InterPro" id="IPR001494">
    <property type="entry name" value="Importin-beta_N"/>
</dbReference>
<feature type="domain" description="Importin N-terminal" evidence="7">
    <location>
        <begin position="32"/>
        <end position="109"/>
    </location>
</feature>
<evidence type="ECO:0000256" key="6">
    <source>
        <dbReference type="SAM" id="MobiDB-lite"/>
    </source>
</evidence>
<feature type="region of interest" description="Disordered" evidence="6">
    <location>
        <begin position="355"/>
        <end position="407"/>
    </location>
</feature>
<keyword evidence="9" id="KW-1185">Reference proteome</keyword>
<dbReference type="eggNOG" id="KOG2023">
    <property type="taxonomic scope" value="Eukaryota"/>
</dbReference>
<feature type="compositionally biased region" description="Acidic residues" evidence="6">
    <location>
        <begin position="385"/>
        <end position="407"/>
    </location>
</feature>
<dbReference type="Pfam" id="PF13513">
    <property type="entry name" value="HEAT_EZ"/>
    <property type="match status" value="1"/>
</dbReference>
<dbReference type="GO" id="GO:0031267">
    <property type="term" value="F:small GTPase binding"/>
    <property type="evidence" value="ECO:0007669"/>
    <property type="project" value="InterPro"/>
</dbReference>
<dbReference type="InterPro" id="IPR011989">
    <property type="entry name" value="ARM-like"/>
</dbReference>
<evidence type="ECO:0000256" key="1">
    <source>
        <dbReference type="ARBA" id="ARBA00004496"/>
    </source>
</evidence>
<comment type="subcellular location">
    <subcellularLocation>
        <location evidence="1">Cytoplasm</location>
    </subcellularLocation>
</comment>
<dbReference type="OrthoDB" id="951172at2759"/>
<dbReference type="GO" id="GO:0005634">
    <property type="term" value="C:nucleus"/>
    <property type="evidence" value="ECO:0007669"/>
    <property type="project" value="UniProtKB-ARBA"/>
</dbReference>
<dbReference type="EMBL" id="AMGW01000006">
    <property type="protein sequence ID" value="EXJ55126.1"/>
    <property type="molecule type" value="Genomic_DNA"/>
</dbReference>
<dbReference type="Proteomes" id="UP000019473">
    <property type="component" value="Unassembled WGS sequence"/>
</dbReference>
<gene>
    <name evidence="8" type="ORF">A1O7_08051</name>
</gene>
<keyword evidence="4" id="KW-0677">Repeat</keyword>
<name>W9VSG5_9EURO</name>
<dbReference type="GO" id="GO:0005737">
    <property type="term" value="C:cytoplasm"/>
    <property type="evidence" value="ECO:0007669"/>
    <property type="project" value="UniProtKB-SubCell"/>
</dbReference>
<dbReference type="GeneID" id="19182621"/>
<dbReference type="GO" id="GO:0006606">
    <property type="term" value="P:protein import into nucleus"/>
    <property type="evidence" value="ECO:0007669"/>
    <property type="project" value="InterPro"/>
</dbReference>
<dbReference type="FunFam" id="1.25.10.10:FF:000219">
    <property type="entry name" value="Importin subunit beta-2"/>
    <property type="match status" value="1"/>
</dbReference>
<evidence type="ECO:0000313" key="8">
    <source>
        <dbReference type="EMBL" id="EXJ55126.1"/>
    </source>
</evidence>
<proteinExistence type="predicted"/>
<dbReference type="RefSeq" id="XP_007760236.1">
    <property type="nucleotide sequence ID" value="XM_007762046.1"/>
</dbReference>
<organism evidence="8 9">
    <name type="scientific">Cladophialophora yegresii CBS 114405</name>
    <dbReference type="NCBI Taxonomy" id="1182544"/>
    <lineage>
        <taxon>Eukaryota</taxon>
        <taxon>Fungi</taxon>
        <taxon>Dikarya</taxon>
        <taxon>Ascomycota</taxon>
        <taxon>Pezizomycotina</taxon>
        <taxon>Eurotiomycetes</taxon>
        <taxon>Chaetothyriomycetidae</taxon>
        <taxon>Chaetothyriales</taxon>
        <taxon>Herpotrichiellaceae</taxon>
        <taxon>Cladophialophora</taxon>
    </lineage>
</organism>
<dbReference type="SUPFAM" id="SSF48371">
    <property type="entry name" value="ARM repeat"/>
    <property type="match status" value="1"/>
</dbReference>
<evidence type="ECO:0000256" key="5">
    <source>
        <dbReference type="ARBA" id="ARBA00022927"/>
    </source>
</evidence>
<dbReference type="VEuPathDB" id="FungiDB:A1O7_08051"/>
<dbReference type="HOGENOM" id="CLU_008136_1_0_1"/>
<dbReference type="InterPro" id="IPR040122">
    <property type="entry name" value="Importin_beta"/>
</dbReference>
<dbReference type="AlphaFoldDB" id="W9VSG5"/>
<protein>
    <recommendedName>
        <fullName evidence="7">Importin N-terminal domain-containing protein</fullName>
    </recommendedName>
</protein>
<sequence>MAWRPEEDGLRQLSEYLKNSLSGHDRDKQKEAELMLMNARNNNDFVNYLTYIFSTPELSRTLNLAAPSLFLIRYAAAVNLKNHIKLFYSQIPPDQLAYIKVATLNVLRDANSQLRSFAGTVITETVQQGGLLQWPEILQELLALVSNSGGNVSVETQEGAMGALAKVCEDNRKLLDKEFQGQRPMAVIVPKLLEFASHQNPRVRTFALGTLKSFIPQKSQVLFSALDVYLQTIFQLASDPDVQVRRIVCQSLVQLVDSRPDMLIPHLEGLVNYILAQQQSADHPELALDAAEFWLSVGEQDQLRDQMGPYLERIIPVLLAGMVYGEEDALRLGGDENNADVEDRVEDIKPQFAQTKAGRGVVSVKDEESAPGTPQRNGTPQPNTDLEEGEVDDDDEDEDDWDDEDPENAWSLRKCSAAALDVFAVNYHSAVFNIILPYLKENLSHTLWPKREAAVLALGAIAEGCMEVVSPHLPELVPFLISRLSDEEPVVRQITCWCLARYSEWAARLETPAEKQRYFEPMMEGLLQRMLDNNKKVQEAGASSFASLEEKSGDKLKPYVEPILRQFTECFRRYKDKNMYILYDCLQTLADNVGPEIAKPPLVELLMPVLIERWNKIQDDSREMFPLLGCLGYIAMAYGDSFAQFTPPIFDRCIKLIYANLQQHMAFMSGQTVDQPDKDFIVTALDLLSAIIQAISPEKSAPLVQNSQPQFFDLLSFCMEDPTTDVRQSAYAVLGDCAIALYPSLDPYLPKLIPILIRQLDLDAIPDTDSENGFNVLANVCWSLGEIAARAPTSRLDSYVEPLYRGLLSLITNEEVPDAASENAATALGRLGLTCPAHLAPFLGELAEPFLQSMSKISTSHEKASAFVGFNNILEKNPQAMEQSLATYMGAIAQFPLKGRQGQEYNDVRASFARVIDGFGGLIGKERFEGFVAGLSAPVRAKLRDGYGVGVGGGGA</sequence>
<keyword evidence="2" id="KW-0813">Transport</keyword>
<evidence type="ECO:0000256" key="2">
    <source>
        <dbReference type="ARBA" id="ARBA00022448"/>
    </source>
</evidence>
<reference evidence="8 9" key="1">
    <citation type="submission" date="2013-03" db="EMBL/GenBank/DDBJ databases">
        <title>The Genome Sequence of Cladophialophora yegresii CBS 114405.</title>
        <authorList>
            <consortium name="The Broad Institute Genomics Platform"/>
            <person name="Cuomo C."/>
            <person name="de Hoog S."/>
            <person name="Gorbushina A."/>
            <person name="Walker B."/>
            <person name="Young S.K."/>
            <person name="Zeng Q."/>
            <person name="Gargeya S."/>
            <person name="Fitzgerald M."/>
            <person name="Haas B."/>
            <person name="Abouelleil A."/>
            <person name="Allen A.W."/>
            <person name="Alvarado L."/>
            <person name="Arachchi H.M."/>
            <person name="Berlin A.M."/>
            <person name="Chapman S.B."/>
            <person name="Gainer-Dewar J."/>
            <person name="Goldberg J."/>
            <person name="Griggs A."/>
            <person name="Gujja S."/>
            <person name="Hansen M."/>
            <person name="Howarth C."/>
            <person name="Imamovic A."/>
            <person name="Ireland A."/>
            <person name="Larimer J."/>
            <person name="McCowan C."/>
            <person name="Murphy C."/>
            <person name="Pearson M."/>
            <person name="Poon T.W."/>
            <person name="Priest M."/>
            <person name="Roberts A."/>
            <person name="Saif S."/>
            <person name="Shea T."/>
            <person name="Sisk P."/>
            <person name="Sykes S."/>
            <person name="Wortman J."/>
            <person name="Nusbaum C."/>
            <person name="Birren B."/>
        </authorList>
    </citation>
    <scope>NUCLEOTIDE SEQUENCE [LARGE SCALE GENOMIC DNA]</scope>
    <source>
        <strain evidence="8 9">CBS 114405</strain>
    </source>
</reference>
<evidence type="ECO:0000256" key="3">
    <source>
        <dbReference type="ARBA" id="ARBA00022490"/>
    </source>
</evidence>
<keyword evidence="5" id="KW-0653">Protein transport</keyword>
<dbReference type="Gene3D" id="1.25.10.10">
    <property type="entry name" value="Leucine-rich Repeat Variant"/>
    <property type="match status" value="2"/>
</dbReference>
<dbReference type="STRING" id="1182544.W9VSG5"/>